<dbReference type="Gene3D" id="3.40.50.1000">
    <property type="entry name" value="HAD superfamily/HAD-like"/>
    <property type="match status" value="1"/>
</dbReference>
<sequence>MYRRPGVERFIREMHAHFELAVWTSSTRLYAEPVVAELFPAGITPSFVWSRERCTRRFDPDTHDFEWAKSLDKVKRRGYALERVLIVDDTPKKLERHYGNLVRVKPFEGDPADTELHGLVEYLPTLADATNVRRIEKRYWRKARMSSGA</sequence>
<dbReference type="EMBL" id="JBHTIF010000002">
    <property type="protein sequence ID" value="MFD0726435.1"/>
    <property type="molecule type" value="Genomic_DNA"/>
</dbReference>
<evidence type="ECO:0000259" key="1">
    <source>
        <dbReference type="PROSITE" id="PS50969"/>
    </source>
</evidence>
<dbReference type="RefSeq" id="WP_386824761.1">
    <property type="nucleotide sequence ID" value="NZ_JBHTIF010000002.1"/>
</dbReference>
<dbReference type="InterPro" id="IPR004274">
    <property type="entry name" value="FCP1_dom"/>
</dbReference>
<keyword evidence="3" id="KW-1185">Reference proteome</keyword>
<dbReference type="PANTHER" id="PTHR12210">
    <property type="entry name" value="DULLARD PROTEIN PHOSPHATASE"/>
    <property type="match status" value="1"/>
</dbReference>
<dbReference type="SMART" id="SM00577">
    <property type="entry name" value="CPDc"/>
    <property type="match status" value="1"/>
</dbReference>
<gene>
    <name evidence="2" type="ORF">ACFQ0E_12605</name>
</gene>
<comment type="caution">
    <text evidence="2">The sequence shown here is derived from an EMBL/GenBank/DDBJ whole genome shotgun (WGS) entry which is preliminary data.</text>
</comment>
<name>A0ABW2YH64_9GAMM</name>
<dbReference type="InterPro" id="IPR036412">
    <property type="entry name" value="HAD-like_sf"/>
</dbReference>
<dbReference type="Pfam" id="PF03031">
    <property type="entry name" value="NIF"/>
    <property type="match status" value="1"/>
</dbReference>
<reference evidence="3" key="1">
    <citation type="journal article" date="2019" name="Int. J. Syst. Evol. Microbiol.">
        <title>The Global Catalogue of Microorganisms (GCM) 10K type strain sequencing project: providing services to taxonomists for standard genome sequencing and annotation.</title>
        <authorList>
            <consortium name="The Broad Institute Genomics Platform"/>
            <consortium name="The Broad Institute Genome Sequencing Center for Infectious Disease"/>
            <person name="Wu L."/>
            <person name="Ma J."/>
        </authorList>
    </citation>
    <scope>NUCLEOTIDE SEQUENCE [LARGE SCALE GENOMIC DNA]</scope>
    <source>
        <strain evidence="3">CCUG 55585</strain>
    </source>
</reference>
<dbReference type="PROSITE" id="PS50969">
    <property type="entry name" value="FCP1"/>
    <property type="match status" value="1"/>
</dbReference>
<evidence type="ECO:0000313" key="2">
    <source>
        <dbReference type="EMBL" id="MFD0726435.1"/>
    </source>
</evidence>
<organism evidence="2 3">
    <name type="scientific">Lysobacter brunescens</name>
    <dbReference type="NCBI Taxonomy" id="262323"/>
    <lineage>
        <taxon>Bacteria</taxon>
        <taxon>Pseudomonadati</taxon>
        <taxon>Pseudomonadota</taxon>
        <taxon>Gammaproteobacteria</taxon>
        <taxon>Lysobacterales</taxon>
        <taxon>Lysobacteraceae</taxon>
        <taxon>Lysobacter</taxon>
    </lineage>
</organism>
<dbReference type="Proteomes" id="UP001597110">
    <property type="component" value="Unassembled WGS sequence"/>
</dbReference>
<dbReference type="InterPro" id="IPR023214">
    <property type="entry name" value="HAD_sf"/>
</dbReference>
<protein>
    <submittedName>
        <fullName evidence="2">NIF family HAD-type phosphatase</fullName>
    </submittedName>
</protein>
<evidence type="ECO:0000313" key="3">
    <source>
        <dbReference type="Proteomes" id="UP001597110"/>
    </source>
</evidence>
<dbReference type="SUPFAM" id="SSF56784">
    <property type="entry name" value="HAD-like"/>
    <property type="match status" value="1"/>
</dbReference>
<feature type="domain" description="FCP1 homology" evidence="1">
    <location>
        <begin position="1"/>
        <end position="126"/>
    </location>
</feature>
<proteinExistence type="predicted"/>
<dbReference type="InterPro" id="IPR050365">
    <property type="entry name" value="TIM50"/>
</dbReference>
<accession>A0ABW2YH64</accession>